<dbReference type="OrthoDB" id="3592703at2759"/>
<dbReference type="EMBL" id="MTKT01001774">
    <property type="protein sequence ID" value="OWM84167.1"/>
    <property type="molecule type" value="Genomic_DNA"/>
</dbReference>
<dbReference type="Gene3D" id="3.10.129.10">
    <property type="entry name" value="Hotdog Thioesterase"/>
    <property type="match status" value="1"/>
</dbReference>
<dbReference type="Pfam" id="PF01575">
    <property type="entry name" value="MaoC_dehydratas"/>
    <property type="match status" value="1"/>
</dbReference>
<keyword evidence="4" id="KW-1185">Reference proteome</keyword>
<dbReference type="InterPro" id="IPR029069">
    <property type="entry name" value="HotDog_dom_sf"/>
</dbReference>
<evidence type="ECO:0000313" key="5">
    <source>
        <dbReference type="RefSeq" id="XP_031385676.1"/>
    </source>
</evidence>
<evidence type="ECO:0000313" key="6">
    <source>
        <dbReference type="RefSeq" id="XP_031385677.1"/>
    </source>
</evidence>
<dbReference type="InterPro" id="IPR002539">
    <property type="entry name" value="MaoC-like_dom"/>
</dbReference>
<name>A0A218XGS7_PUNGR</name>
<proteinExistence type="predicted"/>
<dbReference type="RefSeq" id="XP_031385677.1">
    <property type="nucleotide sequence ID" value="XM_031529817.1"/>
</dbReference>
<reference evidence="4" key="3">
    <citation type="journal article" date="2020" name="Plant Biotechnol. J.">
        <title>The pomegranate (Punica granatum L.) draft genome dissects genetic divergence between soft- and hard-seeded cultivars.</title>
        <authorList>
            <person name="Luo X."/>
            <person name="Li H."/>
            <person name="Wu Z."/>
            <person name="Yao W."/>
            <person name="Zhao P."/>
            <person name="Cao D."/>
            <person name="Yu H."/>
            <person name="Li K."/>
            <person name="Poudel K."/>
            <person name="Zhao D."/>
            <person name="Zhang F."/>
            <person name="Xia X."/>
            <person name="Chen L."/>
            <person name="Wang Q."/>
            <person name="Jing D."/>
            <person name="Cao S."/>
        </authorList>
    </citation>
    <scope>NUCLEOTIDE SEQUENCE [LARGE SCALE GENOMIC DNA]</scope>
</reference>
<dbReference type="InterPro" id="IPR050965">
    <property type="entry name" value="UPF0336/Enoyl-CoA_hydratase"/>
</dbReference>
<dbReference type="Proteomes" id="UP000197138">
    <property type="component" value="Unassembled WGS sequence"/>
</dbReference>
<dbReference type="GO" id="GO:0006633">
    <property type="term" value="P:fatty acid biosynthetic process"/>
    <property type="evidence" value="ECO:0007669"/>
    <property type="project" value="TreeGrafter"/>
</dbReference>
<protein>
    <submittedName>
        <fullName evidence="5 6">Uncharacterized protein LOC116199466</fullName>
    </submittedName>
</protein>
<dbReference type="PANTHER" id="PTHR43437">
    <property type="entry name" value="HYDROXYACYL-THIOESTER DEHYDRATASE TYPE 2, MITOCHONDRIAL-RELATED"/>
    <property type="match status" value="1"/>
</dbReference>
<evidence type="ECO:0000313" key="3">
    <source>
        <dbReference type="Proteomes" id="UP000197138"/>
    </source>
</evidence>
<dbReference type="GO" id="GO:0005739">
    <property type="term" value="C:mitochondrion"/>
    <property type="evidence" value="ECO:0007669"/>
    <property type="project" value="TreeGrafter"/>
</dbReference>
<evidence type="ECO:0000313" key="4">
    <source>
        <dbReference type="Proteomes" id="UP000515151"/>
    </source>
</evidence>
<evidence type="ECO:0000313" key="2">
    <source>
        <dbReference type="EMBL" id="OWM84167.1"/>
    </source>
</evidence>
<dbReference type="AlphaFoldDB" id="A0A218XGS7"/>
<evidence type="ECO:0000259" key="1">
    <source>
        <dbReference type="Pfam" id="PF01575"/>
    </source>
</evidence>
<sequence length="156" mass="17395">MVFVRSIGSVRSLRRFSSSGPLIQTGDVLRENRVFSDEDVRAYSKVSHDTNPLHFDSEHARALGFEDRLVHGMLVASLFPRIISSNFPGAVYVSQSLQFKLPVYVGEEITGEVQATNIRKLRDKSFVKLATKCFKKGELLVIDGEALAILPSLARE</sequence>
<dbReference type="SUPFAM" id="SSF54637">
    <property type="entry name" value="Thioesterase/thiol ester dehydrase-isomerase"/>
    <property type="match status" value="1"/>
</dbReference>
<dbReference type="GeneID" id="116199466"/>
<dbReference type="RefSeq" id="XP_031385676.1">
    <property type="nucleotide sequence ID" value="XM_031529816.1"/>
</dbReference>
<organism evidence="2 3">
    <name type="scientific">Punica granatum</name>
    <name type="common">Pomegranate</name>
    <dbReference type="NCBI Taxonomy" id="22663"/>
    <lineage>
        <taxon>Eukaryota</taxon>
        <taxon>Viridiplantae</taxon>
        <taxon>Streptophyta</taxon>
        <taxon>Embryophyta</taxon>
        <taxon>Tracheophyta</taxon>
        <taxon>Spermatophyta</taxon>
        <taxon>Magnoliopsida</taxon>
        <taxon>eudicotyledons</taxon>
        <taxon>Gunneridae</taxon>
        <taxon>Pentapetalae</taxon>
        <taxon>rosids</taxon>
        <taxon>malvids</taxon>
        <taxon>Myrtales</taxon>
        <taxon>Lythraceae</taxon>
        <taxon>Punica</taxon>
    </lineage>
</organism>
<dbReference type="CDD" id="cd03449">
    <property type="entry name" value="R_hydratase"/>
    <property type="match status" value="1"/>
</dbReference>
<gene>
    <name evidence="5 6" type="primary">LOC116199466</name>
    <name evidence="2" type="ORF">CDL15_Pgr028159</name>
</gene>
<reference evidence="2" key="2">
    <citation type="submission" date="2017-06" db="EMBL/GenBank/DDBJ databases">
        <title>The pomegranate genome and the genomics of punicalagin biosynthesis.</title>
        <authorList>
            <person name="Xu C."/>
        </authorList>
    </citation>
    <scope>NUCLEOTIDE SEQUENCE [LARGE SCALE GENOMIC DNA]</scope>
    <source>
        <tissue evidence="2">Fresh leaf</tissue>
    </source>
</reference>
<dbReference type="PANTHER" id="PTHR43437:SF3">
    <property type="entry name" value="HYDROXYACYL-THIOESTER DEHYDRATASE TYPE 2, MITOCHONDRIAL"/>
    <property type="match status" value="1"/>
</dbReference>
<dbReference type="Proteomes" id="UP000515151">
    <property type="component" value="Chromosome 3"/>
</dbReference>
<accession>A0A218XGS7</accession>
<reference evidence="3" key="1">
    <citation type="journal article" date="2017" name="Plant J.">
        <title>The pomegranate (Punica granatum L.) genome and the genomics of punicalagin biosynthesis.</title>
        <authorList>
            <person name="Qin G."/>
            <person name="Xu C."/>
            <person name="Ming R."/>
            <person name="Tang H."/>
            <person name="Guyot R."/>
            <person name="Kramer E.M."/>
            <person name="Hu Y."/>
            <person name="Yi X."/>
            <person name="Qi Y."/>
            <person name="Xu X."/>
            <person name="Gao Z."/>
            <person name="Pan H."/>
            <person name="Jian J."/>
            <person name="Tian Y."/>
            <person name="Yue Z."/>
            <person name="Xu Y."/>
        </authorList>
    </citation>
    <scope>NUCLEOTIDE SEQUENCE [LARGE SCALE GENOMIC DNA]</scope>
    <source>
        <strain evidence="3">cv. Dabenzi</strain>
    </source>
</reference>
<feature type="domain" description="MaoC-like" evidence="1">
    <location>
        <begin position="31"/>
        <end position="128"/>
    </location>
</feature>
<reference evidence="5 6" key="4">
    <citation type="submission" date="2025-04" db="UniProtKB">
        <authorList>
            <consortium name="RefSeq"/>
        </authorList>
    </citation>
    <scope>IDENTIFICATION</scope>
    <source>
        <tissue evidence="5 6">Leaf</tissue>
    </source>
</reference>
<dbReference type="GO" id="GO:0019171">
    <property type="term" value="F:(3R)-hydroxyacyl-[acyl-carrier-protein] dehydratase activity"/>
    <property type="evidence" value="ECO:0007669"/>
    <property type="project" value="TreeGrafter"/>
</dbReference>